<dbReference type="OMA" id="VDSTFHM"/>
<reference evidence="4" key="1">
    <citation type="journal article" date="2013" name="Genome Announc.">
        <title>Draft genome sequence of the grapevine dieback fungus Eutypa lata UCR-EL1.</title>
        <authorList>
            <person name="Blanco-Ulate B."/>
            <person name="Rolshausen P.E."/>
            <person name="Cantu D."/>
        </authorList>
    </citation>
    <scope>NUCLEOTIDE SEQUENCE [LARGE SCALE GENOMIC DNA]</scope>
    <source>
        <strain evidence="4">UCR-EL1</strain>
    </source>
</reference>
<evidence type="ECO:0000256" key="1">
    <source>
        <dbReference type="SAM" id="MobiDB-lite"/>
    </source>
</evidence>
<dbReference type="eggNOG" id="ENOG502SEGQ">
    <property type="taxonomic scope" value="Eukaryota"/>
</dbReference>
<sequence>MASAGLLDPTKAGKYPVILSDALLGKESSEAYTGVRYNHKPNLSSSTAPESARLKPTASAKKGTSYELSFLDSNDKNNRYTYQGSRRTKDGQYVLIFDSTREVFILHKVDSMFNMNLIRTPNNTDANSLRREYPQLEGSGAPAAAEDKPAKSSTRKSGAAAKEKQEKKKQPAPQKKAPPEKKPAPPPKKAAAAVPQRNDDEEDESDDDDDFGLTIENPGGEEPSMRSQGLRDFSPAFPGRRFSEFVQENEREASEEQEQGDEASEQDEEEGEDIIGNGGGTVDGDDADGEDDDDDDRSIEHFKLPSPMREQMVTQNGGGSHQQRTAQTAAAAADDADSDDEGEQMVDVEGPADDEDDDLEAELMAALEEEHQDQESDVSEEE</sequence>
<feature type="region of interest" description="Disordered" evidence="1">
    <location>
        <begin position="136"/>
        <end position="382"/>
    </location>
</feature>
<evidence type="ECO:0000313" key="4">
    <source>
        <dbReference type="Proteomes" id="UP000012174"/>
    </source>
</evidence>
<dbReference type="STRING" id="1287681.M7T784"/>
<dbReference type="InterPro" id="IPR019194">
    <property type="entry name" value="Tscrpt_elong_fac_Eaf_N"/>
</dbReference>
<evidence type="ECO:0000313" key="3">
    <source>
        <dbReference type="EMBL" id="EMR65656.1"/>
    </source>
</evidence>
<dbReference type="AlphaFoldDB" id="M7T784"/>
<gene>
    <name evidence="3" type="ORF">UCREL1_7366</name>
</gene>
<accession>M7T784</accession>
<organism evidence="3 4">
    <name type="scientific">Eutypa lata (strain UCR-EL1)</name>
    <name type="common">Grapevine dieback disease fungus</name>
    <name type="synonym">Eutypa armeniacae</name>
    <dbReference type="NCBI Taxonomy" id="1287681"/>
    <lineage>
        <taxon>Eukaryota</taxon>
        <taxon>Fungi</taxon>
        <taxon>Dikarya</taxon>
        <taxon>Ascomycota</taxon>
        <taxon>Pezizomycotina</taxon>
        <taxon>Sordariomycetes</taxon>
        <taxon>Xylariomycetidae</taxon>
        <taxon>Xylariales</taxon>
        <taxon>Diatrypaceae</taxon>
        <taxon>Eutypa</taxon>
    </lineage>
</organism>
<feature type="region of interest" description="Disordered" evidence="1">
    <location>
        <begin position="40"/>
        <end position="60"/>
    </location>
</feature>
<feature type="compositionally biased region" description="Acidic residues" evidence="1">
    <location>
        <begin position="255"/>
        <end position="273"/>
    </location>
</feature>
<protein>
    <submittedName>
        <fullName evidence="3">Putative ell-associated factor protein</fullName>
    </submittedName>
</protein>
<name>M7T784_EUTLA</name>
<feature type="domain" description="Transcription elongation factor Eaf N-terminal" evidence="2">
    <location>
        <begin position="15"/>
        <end position="121"/>
    </location>
</feature>
<feature type="compositionally biased region" description="Acidic residues" evidence="1">
    <location>
        <begin position="283"/>
        <end position="297"/>
    </location>
</feature>
<dbReference type="KEGG" id="ela:UCREL1_7366"/>
<feature type="compositionally biased region" description="Acidic residues" evidence="1">
    <location>
        <begin position="334"/>
        <end position="361"/>
    </location>
</feature>
<dbReference type="EMBL" id="KB706805">
    <property type="protein sequence ID" value="EMR65656.1"/>
    <property type="molecule type" value="Genomic_DNA"/>
</dbReference>
<evidence type="ECO:0000259" key="2">
    <source>
        <dbReference type="Pfam" id="PF09816"/>
    </source>
</evidence>
<proteinExistence type="predicted"/>
<keyword evidence="4" id="KW-1185">Reference proteome</keyword>
<dbReference type="HOGENOM" id="CLU_041956_0_0_1"/>
<feature type="compositionally biased region" description="Acidic residues" evidence="1">
    <location>
        <begin position="370"/>
        <end position="382"/>
    </location>
</feature>
<dbReference type="OrthoDB" id="125903at2759"/>
<dbReference type="Proteomes" id="UP000012174">
    <property type="component" value="Unassembled WGS sequence"/>
</dbReference>
<dbReference type="Pfam" id="PF09816">
    <property type="entry name" value="EAF"/>
    <property type="match status" value="1"/>
</dbReference>
<feature type="compositionally biased region" description="Acidic residues" evidence="1">
    <location>
        <begin position="199"/>
        <end position="211"/>
    </location>
</feature>